<evidence type="ECO:0000313" key="2">
    <source>
        <dbReference type="EMBL" id="TKS18084.1"/>
    </source>
</evidence>
<dbReference type="GO" id="GO:0003779">
    <property type="term" value="F:actin binding"/>
    <property type="evidence" value="ECO:0007669"/>
    <property type="project" value="InterPro"/>
</dbReference>
<dbReference type="EMBL" id="RCHU01000014">
    <property type="protein sequence ID" value="TKS18084.1"/>
    <property type="molecule type" value="Genomic_DNA"/>
</dbReference>
<name>A0A4U5R352_POPAL</name>
<dbReference type="InterPro" id="IPR013992">
    <property type="entry name" value="Adenylate_cyclase-assoc_CAP_N"/>
</dbReference>
<protein>
    <submittedName>
        <fullName evidence="2">Uncharacterized protein</fullName>
    </submittedName>
</protein>
<dbReference type="PROSITE" id="PS01088">
    <property type="entry name" value="CAP_1"/>
    <property type="match status" value="1"/>
</dbReference>
<accession>A0A4U5R352</accession>
<dbReference type="GO" id="GO:0007010">
    <property type="term" value="P:cytoskeleton organization"/>
    <property type="evidence" value="ECO:0007669"/>
    <property type="project" value="InterPro"/>
</dbReference>
<dbReference type="STRING" id="43335.A0A4U5R352"/>
<dbReference type="Pfam" id="PF01213">
    <property type="entry name" value="CAP_N-CM"/>
    <property type="match status" value="1"/>
</dbReference>
<dbReference type="InterPro" id="IPR018106">
    <property type="entry name" value="CAP_CS_N"/>
</dbReference>
<reference evidence="2" key="1">
    <citation type="submission" date="2018-10" db="EMBL/GenBank/DDBJ databases">
        <title>Population genomic analysis revealed the cold adaptation of white poplar.</title>
        <authorList>
            <person name="Liu Y.-J."/>
        </authorList>
    </citation>
    <scope>NUCLEOTIDE SEQUENCE [LARGE SCALE GENOMIC DNA]</scope>
    <source>
        <strain evidence="2">PAL-ZL1</strain>
    </source>
</reference>
<gene>
    <name evidence="2" type="ORF">D5086_0000007060</name>
</gene>
<sequence>MEERLMARLESAVARLEALSLRGGSVAGSGGDDASATDPSIVAFEDFMGASFGRVSSAGEKIGGQVLSCTCGQMEGFAPSSMEDDVNLPLNFQSPEDTFNISEFPSYVILKHILSEDDCLQFSYFSLSLFHGSRPAPEVPVNQGSISCNDQGGQNNAINDSIQQTTQFPTSFPETMTGHRYMTQNATTSQHGEFNQPGPSSPAPWYQPIPNLFDPQCANPMVPGPSMPLRDQQWTNYQLPIMSNQVPAMLPGPQPPLNQWHQNSFIHQPQKGHGYMTPNATTSQHGGFNQPGPSFPAPWIQHFPNQGQVDQAFAIRNIDNMQQENFVPRNFGNSTRSQMDNLQVRGLQNQTATPNASNPGLGTSLQSQNRGLNTQQVRSLIKLSSSFYLL</sequence>
<comment type="caution">
    <text evidence="2">The sequence shown here is derived from an EMBL/GenBank/DDBJ whole genome shotgun (WGS) entry which is preliminary data.</text>
</comment>
<proteinExistence type="predicted"/>
<feature type="region of interest" description="Disordered" evidence="1">
    <location>
        <begin position="350"/>
        <end position="372"/>
    </location>
</feature>
<dbReference type="AlphaFoldDB" id="A0A4U5R352"/>
<evidence type="ECO:0000256" key="1">
    <source>
        <dbReference type="SAM" id="MobiDB-lite"/>
    </source>
</evidence>
<organism evidence="2">
    <name type="scientific">Populus alba</name>
    <name type="common">White poplar</name>
    <dbReference type="NCBI Taxonomy" id="43335"/>
    <lineage>
        <taxon>Eukaryota</taxon>
        <taxon>Viridiplantae</taxon>
        <taxon>Streptophyta</taxon>
        <taxon>Embryophyta</taxon>
        <taxon>Tracheophyta</taxon>
        <taxon>Spermatophyta</taxon>
        <taxon>Magnoliopsida</taxon>
        <taxon>eudicotyledons</taxon>
        <taxon>Gunneridae</taxon>
        <taxon>Pentapetalae</taxon>
        <taxon>rosids</taxon>
        <taxon>fabids</taxon>
        <taxon>Malpighiales</taxon>
        <taxon>Salicaceae</taxon>
        <taxon>Saliceae</taxon>
        <taxon>Populus</taxon>
    </lineage>
</organism>